<dbReference type="AlphaFoldDB" id="A0A520S453"/>
<dbReference type="Proteomes" id="UP000316199">
    <property type="component" value="Unassembled WGS sequence"/>
</dbReference>
<name>A0A520S453_9GAMM</name>
<dbReference type="Pfam" id="PF04199">
    <property type="entry name" value="Cyclase"/>
    <property type="match status" value="1"/>
</dbReference>
<accession>A0A520S453</accession>
<protein>
    <recommendedName>
        <fullName evidence="3">Cyclase family protein</fullName>
    </recommendedName>
</protein>
<dbReference type="Gene3D" id="3.50.30.50">
    <property type="entry name" value="Putative cyclase"/>
    <property type="match status" value="1"/>
</dbReference>
<dbReference type="EMBL" id="SHAG01000004">
    <property type="protein sequence ID" value="RZO77233.1"/>
    <property type="molecule type" value="Genomic_DNA"/>
</dbReference>
<dbReference type="SUPFAM" id="SSF102198">
    <property type="entry name" value="Putative cyclase"/>
    <property type="match status" value="1"/>
</dbReference>
<dbReference type="InterPro" id="IPR037175">
    <property type="entry name" value="KFase_sf"/>
</dbReference>
<sequence>MFSFDGYKPVDLSPHIEARIYRVDGSVEEGTTDPYGKPWVMKEGRFAGDNSLFTLYAAPPGGDEAWHQERMSTHHGSHLQGGKGHISHWAGMPDDMKGLWEMPLETFMGDAAVCNLKDLKPRAISDPSEYPLGEGVALRSKEGDVRGQEITPDHLSNVQEGDIVLMTSPFTGLEEPWLSKTTCEWLIGDRKIKMLGFGVPGVCWQYDLKIAAPNNSPIRRMLLGANIPIVHPLVNIESLTKDRTYYVGFPFRFTKSEASFIRAIAFEEE</sequence>
<gene>
    <name evidence="1" type="ORF">EVA68_02155</name>
</gene>
<proteinExistence type="predicted"/>
<evidence type="ECO:0000313" key="1">
    <source>
        <dbReference type="EMBL" id="RZO77233.1"/>
    </source>
</evidence>
<dbReference type="GO" id="GO:0004061">
    <property type="term" value="F:arylformamidase activity"/>
    <property type="evidence" value="ECO:0007669"/>
    <property type="project" value="InterPro"/>
</dbReference>
<dbReference type="InterPro" id="IPR007325">
    <property type="entry name" value="KFase/CYL"/>
</dbReference>
<organism evidence="1 2">
    <name type="scientific">OM182 bacterium</name>
    <dbReference type="NCBI Taxonomy" id="2510334"/>
    <lineage>
        <taxon>Bacteria</taxon>
        <taxon>Pseudomonadati</taxon>
        <taxon>Pseudomonadota</taxon>
        <taxon>Gammaproteobacteria</taxon>
        <taxon>OMG group</taxon>
        <taxon>OM182 clade</taxon>
    </lineage>
</organism>
<reference evidence="1 2" key="1">
    <citation type="submission" date="2019-02" db="EMBL/GenBank/DDBJ databases">
        <title>Prokaryotic population dynamics and viral predation in marine succession experiment using metagenomics: the confinement effect.</title>
        <authorList>
            <person name="Haro-Moreno J.M."/>
            <person name="Rodriguez-Valera F."/>
            <person name="Lopez-Perez M."/>
        </authorList>
    </citation>
    <scope>NUCLEOTIDE SEQUENCE [LARGE SCALE GENOMIC DNA]</scope>
    <source>
        <strain evidence="1">MED-G157</strain>
    </source>
</reference>
<dbReference type="GO" id="GO:0019441">
    <property type="term" value="P:L-tryptophan catabolic process to kynurenine"/>
    <property type="evidence" value="ECO:0007669"/>
    <property type="project" value="InterPro"/>
</dbReference>
<evidence type="ECO:0000313" key="2">
    <source>
        <dbReference type="Proteomes" id="UP000316199"/>
    </source>
</evidence>
<evidence type="ECO:0008006" key="3">
    <source>
        <dbReference type="Google" id="ProtNLM"/>
    </source>
</evidence>
<comment type="caution">
    <text evidence="1">The sequence shown here is derived from an EMBL/GenBank/DDBJ whole genome shotgun (WGS) entry which is preliminary data.</text>
</comment>